<gene>
    <name evidence="3" type="ORF">J1C47_14680</name>
</gene>
<evidence type="ECO:0000313" key="3">
    <source>
        <dbReference type="EMBL" id="MBO0904889.1"/>
    </source>
</evidence>
<comment type="similarity">
    <text evidence="1">Belongs to the sulfur carrier protein TusA family.</text>
</comment>
<accession>A0ABS3J5D7</accession>
<dbReference type="RefSeq" id="WP_207351534.1">
    <property type="nucleotide sequence ID" value="NZ_JAFMPY010000015.1"/>
</dbReference>
<dbReference type="Gene3D" id="3.30.110.40">
    <property type="entry name" value="TusA-like domain"/>
    <property type="match status" value="1"/>
</dbReference>
<dbReference type="PANTHER" id="PTHR33279:SF6">
    <property type="entry name" value="SULFUR CARRIER PROTEIN YEDF-RELATED"/>
    <property type="match status" value="1"/>
</dbReference>
<comment type="caution">
    <text evidence="3">The sequence shown here is derived from an EMBL/GenBank/DDBJ whole genome shotgun (WGS) entry which is preliminary data.</text>
</comment>
<dbReference type="Pfam" id="PF01206">
    <property type="entry name" value="TusA"/>
    <property type="match status" value="1"/>
</dbReference>
<proteinExistence type="inferred from homology"/>
<evidence type="ECO:0000313" key="4">
    <source>
        <dbReference type="Proteomes" id="UP000664288"/>
    </source>
</evidence>
<dbReference type="InterPro" id="IPR036868">
    <property type="entry name" value="TusA-like_sf"/>
</dbReference>
<sequence length="88" mass="9741">MKSVATIEAERWVELDLTGLRCPLPVLRTRKHLAGLPDGMGLAVVADDPLATLDITHLCREEGHLLAATRLEGTATRFEIVKRRRAVE</sequence>
<dbReference type="CDD" id="cd00291">
    <property type="entry name" value="SirA_YedF_YeeD"/>
    <property type="match status" value="1"/>
</dbReference>
<protein>
    <submittedName>
        <fullName evidence="3">Sulfurtransferase TusA family protein</fullName>
    </submittedName>
</protein>
<keyword evidence="4" id="KW-1185">Reference proteome</keyword>
<dbReference type="Proteomes" id="UP000664288">
    <property type="component" value="Unassembled WGS sequence"/>
</dbReference>
<dbReference type="InterPro" id="IPR001455">
    <property type="entry name" value="TusA-like"/>
</dbReference>
<dbReference type="PANTHER" id="PTHR33279">
    <property type="entry name" value="SULFUR CARRIER PROTEIN YEDF-RELATED"/>
    <property type="match status" value="1"/>
</dbReference>
<evidence type="ECO:0000256" key="1">
    <source>
        <dbReference type="ARBA" id="ARBA00008984"/>
    </source>
</evidence>
<dbReference type="SUPFAM" id="SSF64307">
    <property type="entry name" value="SirA-like"/>
    <property type="match status" value="1"/>
</dbReference>
<dbReference type="PROSITE" id="PS01148">
    <property type="entry name" value="UPF0033"/>
    <property type="match status" value="1"/>
</dbReference>
<organism evidence="3 4">
    <name type="scientific">Jiella sonneratiae</name>
    <dbReference type="NCBI Taxonomy" id="2816856"/>
    <lineage>
        <taxon>Bacteria</taxon>
        <taxon>Pseudomonadati</taxon>
        <taxon>Pseudomonadota</taxon>
        <taxon>Alphaproteobacteria</taxon>
        <taxon>Hyphomicrobiales</taxon>
        <taxon>Aurantimonadaceae</taxon>
        <taxon>Jiella</taxon>
    </lineage>
</organism>
<feature type="domain" description="UPF0033" evidence="2">
    <location>
        <begin position="15"/>
        <end position="39"/>
    </location>
</feature>
<name>A0ABS3J5D7_9HYPH</name>
<evidence type="ECO:0000259" key="2">
    <source>
        <dbReference type="PROSITE" id="PS01148"/>
    </source>
</evidence>
<reference evidence="3 4" key="1">
    <citation type="submission" date="2021-03" db="EMBL/GenBank/DDBJ databases">
        <title>Whole genome sequence of Jiella sp. MQZ13P-4.</title>
        <authorList>
            <person name="Tuo L."/>
        </authorList>
    </citation>
    <scope>NUCLEOTIDE SEQUENCE [LARGE SCALE GENOMIC DNA]</scope>
    <source>
        <strain evidence="3 4">MQZ13P-4</strain>
    </source>
</reference>
<dbReference type="EMBL" id="JAFMPY010000015">
    <property type="protein sequence ID" value="MBO0904889.1"/>
    <property type="molecule type" value="Genomic_DNA"/>
</dbReference>